<dbReference type="AlphaFoldDB" id="A0A4R1PX60"/>
<evidence type="ECO:0000313" key="2">
    <source>
        <dbReference type="EMBL" id="TCL35658.1"/>
    </source>
</evidence>
<proteinExistence type="predicted"/>
<dbReference type="Proteomes" id="UP000295063">
    <property type="component" value="Unassembled WGS sequence"/>
</dbReference>
<protein>
    <recommendedName>
        <fullName evidence="1">Putative tail fiber protein gp53-like C-terminal domain-containing protein</fullName>
    </recommendedName>
</protein>
<gene>
    <name evidence="2" type="ORF">EV210_111124</name>
</gene>
<feature type="domain" description="Putative tail fiber protein gp53-like C-terminal" evidence="1">
    <location>
        <begin position="432"/>
        <end position="510"/>
    </location>
</feature>
<dbReference type="CDD" id="cd19958">
    <property type="entry name" value="pyocin_knob"/>
    <property type="match status" value="3"/>
</dbReference>
<dbReference type="Gene3D" id="2.60.40.3940">
    <property type="match status" value="1"/>
</dbReference>
<evidence type="ECO:0000259" key="1">
    <source>
        <dbReference type="Pfam" id="PF21882"/>
    </source>
</evidence>
<dbReference type="InterPro" id="IPR054075">
    <property type="entry name" value="Gp53-like_C"/>
</dbReference>
<dbReference type="OrthoDB" id="1683834at2"/>
<organism evidence="2 3">
    <name type="scientific">Anaerospora hongkongensis</name>
    <dbReference type="NCBI Taxonomy" id="244830"/>
    <lineage>
        <taxon>Bacteria</taxon>
        <taxon>Bacillati</taxon>
        <taxon>Bacillota</taxon>
        <taxon>Negativicutes</taxon>
        <taxon>Selenomonadales</taxon>
        <taxon>Sporomusaceae</taxon>
        <taxon>Anaerospora</taxon>
    </lineage>
</organism>
<dbReference type="EMBL" id="SLUI01000011">
    <property type="protein sequence ID" value="TCL35658.1"/>
    <property type="molecule type" value="Genomic_DNA"/>
</dbReference>
<keyword evidence="3" id="KW-1185">Reference proteome</keyword>
<evidence type="ECO:0000313" key="3">
    <source>
        <dbReference type="Proteomes" id="UP000295063"/>
    </source>
</evidence>
<dbReference type="Pfam" id="PF21882">
    <property type="entry name" value="Gp53-like_C"/>
    <property type="match status" value="1"/>
</dbReference>
<dbReference type="RefSeq" id="WP_132082396.1">
    <property type="nucleotide sequence ID" value="NZ_SLUI01000011.1"/>
</dbReference>
<accession>A0A4R1PX60</accession>
<reference evidence="2 3" key="1">
    <citation type="submission" date="2019-03" db="EMBL/GenBank/DDBJ databases">
        <title>Genomic Encyclopedia of Type Strains, Phase IV (KMG-IV): sequencing the most valuable type-strain genomes for metagenomic binning, comparative biology and taxonomic classification.</title>
        <authorList>
            <person name="Goeker M."/>
        </authorList>
    </citation>
    <scope>NUCLEOTIDE SEQUENCE [LARGE SCALE GENOMIC DNA]</scope>
    <source>
        <strain evidence="2 3">DSM 15969</strain>
    </source>
</reference>
<comment type="caution">
    <text evidence="2">The sequence shown here is derived from an EMBL/GenBank/DDBJ whole genome shotgun (WGS) entry which is preliminary data.</text>
</comment>
<name>A0A4R1PX60_9FIRM</name>
<sequence length="520" mass="55346">MADTKTYTTNYNLEKPGQDDFYNVDVFNANADKIDAEMKAAATRDTTHKSAATLDHPDNSVTDAKIGNRTITDTVTAAAGADTPTNLWSKLGNMVKQITGKTTWWTPPATTLEAAKAHADAAAPHSGHAPAGFGIGPSARIITGTDLNALRGNCLFAGYSMLHAPADFAGWIEGISISNGNDILIQLANTTFGGNRNYSRVSTDSGNTWSEWELQETAIGAQAKADAAMNAAIAWTKGYGIGSPAVSVSGTDLNNLRLGGFYRGANFTHGPVPAHADCWFFITVTAHDTGDYVHQKAASYGANPGRSYERTCNNGVWSEWERMAMVSELFAGKGYAPMDWDTITTPGVYSVAPPGPYSNDAPSALGIYAYGQLVVTSSDASIQQIYLSHAGQMAIRQWFTGTIWSPWKQIATTDQTTHIVTSGSGAGYYWRKWSNGDIEQWFTGAAMTTEGSASFSFPIAFPAECKFVCPAIRTPSYGSSNNGWFQVCGAPSTTAVTIGLQAADTLGGASYTPLIYAVGH</sequence>